<dbReference type="InterPro" id="IPR018060">
    <property type="entry name" value="HTH_AraC"/>
</dbReference>
<dbReference type="EMBL" id="CP041253">
    <property type="protein sequence ID" value="QDH78290.1"/>
    <property type="molecule type" value="Genomic_DNA"/>
</dbReference>
<accession>A0A514CEW4</accession>
<dbReference type="Proteomes" id="UP000316614">
    <property type="component" value="Chromosome"/>
</dbReference>
<keyword evidence="1" id="KW-0805">Transcription regulation</keyword>
<sequence>MHPPIHTNPGMTVIKDYDISYELISMECDEEFKVIFPRIGYLVLNIFIGDGLSCRFLNYSQKSMIVNKVYMTGLFTDSSLHFGMNHNGKGYAIKIHPVIGYHILKCPMREMTNMPVMISEVLEKEGKHLSYLENNVKVKSIHQLELQKAFMSLLPDKSSFVDDPIFHIVNEIIRKKGLINVKRLGQQACMSERTLNRHFLHKVGISVQAYAKIIQLEYAIFLLRSAKNRSLSEIAFEAGYYDVAHLAHDFKSKVSLTPSGMKKDDNPLASSYLDRSTILH</sequence>
<dbReference type="KEGG" id="echi:FKX85_04240"/>
<dbReference type="InterPro" id="IPR018062">
    <property type="entry name" value="HTH_AraC-typ_CS"/>
</dbReference>
<evidence type="ECO:0000313" key="5">
    <source>
        <dbReference type="EMBL" id="QDH78290.1"/>
    </source>
</evidence>
<dbReference type="InterPro" id="IPR050204">
    <property type="entry name" value="AraC_XylS_family_regulators"/>
</dbReference>
<evidence type="ECO:0000256" key="3">
    <source>
        <dbReference type="ARBA" id="ARBA00023163"/>
    </source>
</evidence>
<dbReference type="PROSITE" id="PS00041">
    <property type="entry name" value="HTH_ARAC_FAMILY_1"/>
    <property type="match status" value="1"/>
</dbReference>
<dbReference type="GO" id="GO:0003700">
    <property type="term" value="F:DNA-binding transcription factor activity"/>
    <property type="evidence" value="ECO:0007669"/>
    <property type="project" value="InterPro"/>
</dbReference>
<dbReference type="Pfam" id="PF12833">
    <property type="entry name" value="HTH_18"/>
    <property type="match status" value="1"/>
</dbReference>
<dbReference type="OrthoDB" id="635259at2"/>
<dbReference type="PANTHER" id="PTHR46796">
    <property type="entry name" value="HTH-TYPE TRANSCRIPTIONAL ACTIVATOR RHAS-RELATED"/>
    <property type="match status" value="1"/>
</dbReference>
<name>A0A514CEW4_9BACT</name>
<proteinExistence type="predicted"/>
<evidence type="ECO:0000259" key="4">
    <source>
        <dbReference type="PROSITE" id="PS01124"/>
    </source>
</evidence>
<organism evidence="5 6">
    <name type="scientific">Echinicola soli</name>
    <dbReference type="NCBI Taxonomy" id="2591634"/>
    <lineage>
        <taxon>Bacteria</taxon>
        <taxon>Pseudomonadati</taxon>
        <taxon>Bacteroidota</taxon>
        <taxon>Cytophagia</taxon>
        <taxon>Cytophagales</taxon>
        <taxon>Cyclobacteriaceae</taxon>
        <taxon>Echinicola</taxon>
    </lineage>
</organism>
<reference evidence="5 6" key="1">
    <citation type="submission" date="2019-06" db="EMBL/GenBank/DDBJ databases">
        <title>Echinicola alkalisoli sp. nov. isolated from saline soil.</title>
        <authorList>
            <person name="Sun J.-Q."/>
            <person name="Xu L."/>
        </authorList>
    </citation>
    <scope>NUCLEOTIDE SEQUENCE [LARGE SCALE GENOMIC DNA]</scope>
    <source>
        <strain evidence="5 6">LN3S3</strain>
    </source>
</reference>
<evidence type="ECO:0000256" key="2">
    <source>
        <dbReference type="ARBA" id="ARBA00023125"/>
    </source>
</evidence>
<dbReference type="PANTHER" id="PTHR46796:SF13">
    <property type="entry name" value="HTH-TYPE TRANSCRIPTIONAL ACTIVATOR RHAS"/>
    <property type="match status" value="1"/>
</dbReference>
<dbReference type="RefSeq" id="WP_141613546.1">
    <property type="nucleotide sequence ID" value="NZ_CP041253.1"/>
</dbReference>
<keyword evidence="6" id="KW-1185">Reference proteome</keyword>
<keyword evidence="3" id="KW-0804">Transcription</keyword>
<evidence type="ECO:0000313" key="6">
    <source>
        <dbReference type="Proteomes" id="UP000316614"/>
    </source>
</evidence>
<dbReference type="SMART" id="SM00342">
    <property type="entry name" value="HTH_ARAC"/>
    <property type="match status" value="1"/>
</dbReference>
<dbReference type="AlphaFoldDB" id="A0A514CEW4"/>
<gene>
    <name evidence="5" type="ORF">FKX85_04240</name>
</gene>
<dbReference type="SUPFAM" id="SSF46689">
    <property type="entry name" value="Homeodomain-like"/>
    <property type="match status" value="1"/>
</dbReference>
<dbReference type="Gene3D" id="1.10.10.60">
    <property type="entry name" value="Homeodomain-like"/>
    <property type="match status" value="1"/>
</dbReference>
<dbReference type="PROSITE" id="PS01124">
    <property type="entry name" value="HTH_ARAC_FAMILY_2"/>
    <property type="match status" value="1"/>
</dbReference>
<evidence type="ECO:0000256" key="1">
    <source>
        <dbReference type="ARBA" id="ARBA00023015"/>
    </source>
</evidence>
<dbReference type="InterPro" id="IPR009057">
    <property type="entry name" value="Homeodomain-like_sf"/>
</dbReference>
<protein>
    <submittedName>
        <fullName evidence="5">AraC family transcriptional regulator</fullName>
    </submittedName>
</protein>
<feature type="domain" description="HTH araC/xylS-type" evidence="4">
    <location>
        <begin position="163"/>
        <end position="264"/>
    </location>
</feature>
<dbReference type="GO" id="GO:0043565">
    <property type="term" value="F:sequence-specific DNA binding"/>
    <property type="evidence" value="ECO:0007669"/>
    <property type="project" value="InterPro"/>
</dbReference>
<keyword evidence="2" id="KW-0238">DNA-binding</keyword>